<dbReference type="Gene3D" id="2.60.120.330">
    <property type="entry name" value="B-lactam Antibiotic, Isopenicillin N Synthase, Chain"/>
    <property type="match status" value="1"/>
</dbReference>
<dbReference type="Proteomes" id="UP000593576">
    <property type="component" value="Unassembled WGS sequence"/>
</dbReference>
<accession>A0A7J9KNK9</accession>
<dbReference type="InterPro" id="IPR027443">
    <property type="entry name" value="IPNS-like_sf"/>
</dbReference>
<evidence type="ECO:0000313" key="3">
    <source>
        <dbReference type="Proteomes" id="UP000593576"/>
    </source>
</evidence>
<name>A0A7J9KNK9_GOSSC</name>
<reference evidence="2 3" key="1">
    <citation type="journal article" date="2019" name="Genome Biol. Evol.">
        <title>Insights into the evolution of the New World diploid cottons (Gossypium, subgenus Houzingenia) based on genome sequencing.</title>
        <authorList>
            <person name="Grover C.E."/>
            <person name="Arick M.A. 2nd"/>
            <person name="Thrash A."/>
            <person name="Conover J.L."/>
            <person name="Sanders W.S."/>
            <person name="Peterson D.G."/>
            <person name="Frelichowski J.E."/>
            <person name="Scheffler J.A."/>
            <person name="Scheffler B.E."/>
            <person name="Wendel J.F."/>
        </authorList>
    </citation>
    <scope>NUCLEOTIDE SEQUENCE [LARGE SCALE GENOMIC DNA]</scope>
    <source>
        <strain evidence="2">1</strain>
        <tissue evidence="2">Leaf</tissue>
    </source>
</reference>
<keyword evidence="3" id="KW-1185">Reference proteome</keyword>
<dbReference type="PROSITE" id="PS51471">
    <property type="entry name" value="FE2OG_OXY"/>
    <property type="match status" value="1"/>
</dbReference>
<dbReference type="InterPro" id="IPR050231">
    <property type="entry name" value="Iron_ascorbate_oxido_reductase"/>
</dbReference>
<proteinExistence type="predicted"/>
<dbReference type="SUPFAM" id="SSF51197">
    <property type="entry name" value="Clavaminate synthase-like"/>
    <property type="match status" value="1"/>
</dbReference>
<protein>
    <recommendedName>
        <fullName evidence="1">Fe2OG dioxygenase domain-containing protein</fullName>
    </recommendedName>
</protein>
<dbReference type="EMBL" id="JABFAF010000001">
    <property type="protein sequence ID" value="MBA0847961.1"/>
    <property type="molecule type" value="Genomic_DNA"/>
</dbReference>
<dbReference type="OrthoDB" id="288590at2759"/>
<dbReference type="InterPro" id="IPR044861">
    <property type="entry name" value="IPNS-like_FE2OG_OXY"/>
</dbReference>
<dbReference type="AlphaFoldDB" id="A0A7J9KNK9"/>
<sequence length="177" mass="19596">MKVLAEKLTDLILESLAIFREDLNWDVGSPSTALQLNSYPPCPNPNRAMGLAPHTDTSFLTILYQGSISGLQIFKQGAGWISMLPVTGALVVNVGDLLHILTNARFPSVLHRAVLNQEGSHRLSVAYFFGLPIECSVSPLLKLLDSGENPRYRPVTVKEYVDIKSKYFEEPLTSIRI</sequence>
<dbReference type="InterPro" id="IPR005123">
    <property type="entry name" value="Oxoglu/Fe-dep_dioxygenase_dom"/>
</dbReference>
<feature type="domain" description="Fe2OG dioxygenase" evidence="1">
    <location>
        <begin position="30"/>
        <end position="131"/>
    </location>
</feature>
<evidence type="ECO:0000313" key="2">
    <source>
        <dbReference type="EMBL" id="MBA0847961.1"/>
    </source>
</evidence>
<dbReference type="PANTHER" id="PTHR47990">
    <property type="entry name" value="2-OXOGLUTARATE (2OG) AND FE(II)-DEPENDENT OXYGENASE SUPERFAMILY PROTEIN-RELATED"/>
    <property type="match status" value="1"/>
</dbReference>
<gene>
    <name evidence="2" type="ORF">Goshw_026100</name>
</gene>
<dbReference type="PRINTS" id="PR00682">
    <property type="entry name" value="IPNSYNTHASE"/>
</dbReference>
<dbReference type="Pfam" id="PF03171">
    <property type="entry name" value="2OG-FeII_Oxy"/>
    <property type="match status" value="1"/>
</dbReference>
<comment type="caution">
    <text evidence="2">The sequence shown here is derived from an EMBL/GenBank/DDBJ whole genome shotgun (WGS) entry which is preliminary data.</text>
</comment>
<organism evidence="2 3">
    <name type="scientific">Gossypium schwendimanii</name>
    <name type="common">Cotton</name>
    <dbReference type="NCBI Taxonomy" id="34291"/>
    <lineage>
        <taxon>Eukaryota</taxon>
        <taxon>Viridiplantae</taxon>
        <taxon>Streptophyta</taxon>
        <taxon>Embryophyta</taxon>
        <taxon>Tracheophyta</taxon>
        <taxon>Spermatophyta</taxon>
        <taxon>Magnoliopsida</taxon>
        <taxon>eudicotyledons</taxon>
        <taxon>Gunneridae</taxon>
        <taxon>Pentapetalae</taxon>
        <taxon>rosids</taxon>
        <taxon>malvids</taxon>
        <taxon>Malvales</taxon>
        <taxon>Malvaceae</taxon>
        <taxon>Malvoideae</taxon>
        <taxon>Gossypium</taxon>
    </lineage>
</organism>
<evidence type="ECO:0000259" key="1">
    <source>
        <dbReference type="PROSITE" id="PS51471"/>
    </source>
</evidence>